<feature type="domain" description="HTH tetR-type" evidence="3">
    <location>
        <begin position="13"/>
        <end position="73"/>
    </location>
</feature>
<dbReference type="PANTHER" id="PTHR43479">
    <property type="entry name" value="ACREF/ENVCD OPERON REPRESSOR-RELATED"/>
    <property type="match status" value="1"/>
</dbReference>
<dbReference type="InterPro" id="IPR036271">
    <property type="entry name" value="Tet_transcr_reg_TetR-rel_C_sf"/>
</dbReference>
<dbReference type="Pfam" id="PF00440">
    <property type="entry name" value="TetR_N"/>
    <property type="match status" value="1"/>
</dbReference>
<keyword evidence="5" id="KW-1185">Reference proteome</keyword>
<dbReference type="SUPFAM" id="SSF46689">
    <property type="entry name" value="Homeodomain-like"/>
    <property type="match status" value="1"/>
</dbReference>
<dbReference type="PROSITE" id="PS50977">
    <property type="entry name" value="HTH_TETR_2"/>
    <property type="match status" value="1"/>
</dbReference>
<organism evidence="4 5">
    <name type="scientific">Brevibacillus aydinogluensis</name>
    <dbReference type="NCBI Taxonomy" id="927786"/>
    <lineage>
        <taxon>Bacteria</taxon>
        <taxon>Bacillati</taxon>
        <taxon>Bacillota</taxon>
        <taxon>Bacilli</taxon>
        <taxon>Bacillales</taxon>
        <taxon>Paenibacillaceae</taxon>
        <taxon>Brevibacillus</taxon>
    </lineage>
</organism>
<keyword evidence="1 2" id="KW-0238">DNA-binding</keyword>
<accession>A0AA48MAL1</accession>
<protein>
    <submittedName>
        <fullName evidence="4">TetR family transcriptional regulator</fullName>
    </submittedName>
</protein>
<dbReference type="SUPFAM" id="SSF48498">
    <property type="entry name" value="Tetracyclin repressor-like, C-terminal domain"/>
    <property type="match status" value="1"/>
</dbReference>
<reference evidence="4" key="1">
    <citation type="submission" date="2023-07" db="EMBL/GenBank/DDBJ databases">
        <authorList>
            <person name="Ivanov I."/>
            <person name="Teneva D."/>
            <person name="Stoikov I."/>
        </authorList>
    </citation>
    <scope>NUCLEOTIDE SEQUENCE</scope>
    <source>
        <strain evidence="4">4475</strain>
    </source>
</reference>
<dbReference type="Proteomes" id="UP001189619">
    <property type="component" value="Chromosome"/>
</dbReference>
<dbReference type="GO" id="GO:0003677">
    <property type="term" value="F:DNA binding"/>
    <property type="evidence" value="ECO:0007669"/>
    <property type="project" value="UniProtKB-UniRule"/>
</dbReference>
<evidence type="ECO:0000313" key="5">
    <source>
        <dbReference type="Proteomes" id="UP001189619"/>
    </source>
</evidence>
<dbReference type="EMBL" id="OY569118">
    <property type="protein sequence ID" value="CAJ1002687.1"/>
    <property type="molecule type" value="Genomic_DNA"/>
</dbReference>
<dbReference type="PANTHER" id="PTHR43479:SF11">
    <property type="entry name" value="ACREF_ENVCD OPERON REPRESSOR-RELATED"/>
    <property type="match status" value="1"/>
</dbReference>
<dbReference type="Gene3D" id="1.10.357.10">
    <property type="entry name" value="Tetracycline Repressor, domain 2"/>
    <property type="match status" value="1"/>
</dbReference>
<dbReference type="RefSeq" id="WP_230076929.1">
    <property type="nucleotide sequence ID" value="NZ_JAUSVZ010000005.1"/>
</dbReference>
<dbReference type="KEGG" id="bayd:BSPP4475_10195"/>
<feature type="DNA-binding region" description="H-T-H motif" evidence="2">
    <location>
        <begin position="36"/>
        <end position="55"/>
    </location>
</feature>
<evidence type="ECO:0000256" key="2">
    <source>
        <dbReference type="PROSITE-ProRule" id="PRU00335"/>
    </source>
</evidence>
<dbReference type="AlphaFoldDB" id="A0AA48MAL1"/>
<name>A0AA48MAL1_9BACL</name>
<sequence>MGKKVPLRELKKAKSKIALFQASLDLIGKKSFKDVKVEDVCEKAEVSKVTFFKFFPQKEDVLIYFMCLWLTERMIELKLHPKRGIEAIRHLFQHVAADARERPGLMLSLIGFMTEVNMHPHMPTLSEAEIQILYPDKETLVDAEAPNLGALFTQFIEEAKEDGDIPDHLPTDDLVKATFTIFYGAYLTAHLYNSDQFMEFYDLHLQLFLSNGVNR</sequence>
<evidence type="ECO:0000259" key="3">
    <source>
        <dbReference type="PROSITE" id="PS50977"/>
    </source>
</evidence>
<gene>
    <name evidence="4" type="primary">tetR</name>
    <name evidence="4" type="ORF">BSPP4475_10195</name>
</gene>
<dbReference type="InterPro" id="IPR050624">
    <property type="entry name" value="HTH-type_Tx_Regulator"/>
</dbReference>
<dbReference type="InterPro" id="IPR001647">
    <property type="entry name" value="HTH_TetR"/>
</dbReference>
<dbReference type="InterPro" id="IPR009057">
    <property type="entry name" value="Homeodomain-like_sf"/>
</dbReference>
<proteinExistence type="predicted"/>
<evidence type="ECO:0000313" key="4">
    <source>
        <dbReference type="EMBL" id="CAJ1002687.1"/>
    </source>
</evidence>
<evidence type="ECO:0000256" key="1">
    <source>
        <dbReference type="ARBA" id="ARBA00023125"/>
    </source>
</evidence>